<gene>
    <name evidence="3" type="ORF">GS4_11_03670</name>
</gene>
<evidence type="ECO:0008006" key="5">
    <source>
        <dbReference type="Google" id="ProtNLM"/>
    </source>
</evidence>
<name>M0QHH2_9ACTN</name>
<evidence type="ECO:0000256" key="1">
    <source>
        <dbReference type="ARBA" id="ARBA00008710"/>
    </source>
</evidence>
<dbReference type="Gene3D" id="2.30.110.10">
    <property type="entry name" value="Electron Transport, Fmn-binding Protein, Chain A"/>
    <property type="match status" value="1"/>
</dbReference>
<dbReference type="OrthoDB" id="8225825at2"/>
<reference evidence="3 4" key="1">
    <citation type="submission" date="2013-01" db="EMBL/GenBank/DDBJ databases">
        <title>Whole genome shotgun sequence of Gordonia soli NBRC 108243.</title>
        <authorList>
            <person name="Isaki-Nakamura S."/>
            <person name="Hosoyama A."/>
            <person name="Tsuchikane K."/>
            <person name="Ando Y."/>
            <person name="Baba S."/>
            <person name="Ohji S."/>
            <person name="Hamada M."/>
            <person name="Tamura T."/>
            <person name="Yamazoe A."/>
            <person name="Yamazaki S."/>
            <person name="Fujita N."/>
        </authorList>
    </citation>
    <scope>NUCLEOTIDE SEQUENCE [LARGE SCALE GENOMIC DNA]</scope>
    <source>
        <strain evidence="3 4">NBRC 108243</strain>
    </source>
</reference>
<dbReference type="RefSeq" id="WP_007619901.1">
    <property type="nucleotide sequence ID" value="NZ_BANX01000011.1"/>
</dbReference>
<dbReference type="PANTHER" id="PTHR39428:SF3">
    <property type="entry name" value="DEAZAFLAVIN-DEPENDENT NITROREDUCTASE"/>
    <property type="match status" value="1"/>
</dbReference>
<proteinExistence type="inferred from homology"/>
<evidence type="ECO:0000313" key="4">
    <source>
        <dbReference type="Proteomes" id="UP000011666"/>
    </source>
</evidence>
<dbReference type="GO" id="GO:0005886">
    <property type="term" value="C:plasma membrane"/>
    <property type="evidence" value="ECO:0007669"/>
    <property type="project" value="TreeGrafter"/>
</dbReference>
<dbReference type="Pfam" id="PF04075">
    <property type="entry name" value="F420H2_quin_red"/>
    <property type="match status" value="1"/>
</dbReference>
<organism evidence="3 4">
    <name type="scientific">Gordonia soli NBRC 108243</name>
    <dbReference type="NCBI Taxonomy" id="1223545"/>
    <lineage>
        <taxon>Bacteria</taxon>
        <taxon>Bacillati</taxon>
        <taxon>Actinomycetota</taxon>
        <taxon>Actinomycetes</taxon>
        <taxon>Mycobacteriales</taxon>
        <taxon>Gordoniaceae</taxon>
        <taxon>Gordonia</taxon>
    </lineage>
</organism>
<accession>M0QHH2</accession>
<dbReference type="EMBL" id="BANX01000011">
    <property type="protein sequence ID" value="GAC68095.1"/>
    <property type="molecule type" value="Genomic_DNA"/>
</dbReference>
<dbReference type="SUPFAM" id="SSF50475">
    <property type="entry name" value="FMN-binding split barrel"/>
    <property type="match status" value="1"/>
</dbReference>
<dbReference type="InterPro" id="IPR004378">
    <property type="entry name" value="F420H2_quin_Rdtase"/>
</dbReference>
<evidence type="ECO:0000256" key="2">
    <source>
        <dbReference type="ARBA" id="ARBA00049106"/>
    </source>
</evidence>
<sequence length="174" mass="19417">MDADNRPDQLDSPVVATLIKWGSRANTRLYQATGGRLGKTWRVGAAMRKPVEVCLLTSTGRKSGQPRTVPLLFLRDDERVVVVASQGGLPKNPAWYHNVVANPQVTIQIGSQKLDLHAREADDAERDRLWPRLVELYADFDTYSAWTDRRIPVIICEPAARGADDLVERDADTP</sequence>
<dbReference type="GO" id="GO:0070967">
    <property type="term" value="F:coenzyme F420 binding"/>
    <property type="evidence" value="ECO:0007669"/>
    <property type="project" value="TreeGrafter"/>
</dbReference>
<dbReference type="STRING" id="1223545.GS4_11_03670"/>
<protein>
    <recommendedName>
        <fullName evidence="5">Deazaflavin-dependent nitroreductase</fullName>
    </recommendedName>
</protein>
<evidence type="ECO:0000313" key="3">
    <source>
        <dbReference type="EMBL" id="GAC68095.1"/>
    </source>
</evidence>
<dbReference type="NCBIfam" id="TIGR00026">
    <property type="entry name" value="hi_GC_TIGR00026"/>
    <property type="match status" value="1"/>
</dbReference>
<keyword evidence="4" id="KW-1185">Reference proteome</keyword>
<comment type="similarity">
    <text evidence="1">Belongs to the F420H(2)-dependent quinone reductase family.</text>
</comment>
<dbReference type="PANTHER" id="PTHR39428">
    <property type="entry name" value="F420H(2)-DEPENDENT QUINONE REDUCTASE RV1261C"/>
    <property type="match status" value="1"/>
</dbReference>
<dbReference type="InterPro" id="IPR012349">
    <property type="entry name" value="Split_barrel_FMN-bd"/>
</dbReference>
<dbReference type="Proteomes" id="UP000011666">
    <property type="component" value="Unassembled WGS sequence"/>
</dbReference>
<comment type="caution">
    <text evidence="3">The sequence shown here is derived from an EMBL/GenBank/DDBJ whole genome shotgun (WGS) entry which is preliminary data.</text>
</comment>
<dbReference type="AlphaFoldDB" id="M0QHH2"/>
<comment type="catalytic activity">
    <reaction evidence="2">
        <text>oxidized coenzyme F420-(gamma-L-Glu)(n) + a quinol + H(+) = reduced coenzyme F420-(gamma-L-Glu)(n) + a quinone</text>
        <dbReference type="Rhea" id="RHEA:39663"/>
        <dbReference type="Rhea" id="RHEA-COMP:12939"/>
        <dbReference type="Rhea" id="RHEA-COMP:14378"/>
        <dbReference type="ChEBI" id="CHEBI:15378"/>
        <dbReference type="ChEBI" id="CHEBI:24646"/>
        <dbReference type="ChEBI" id="CHEBI:132124"/>
        <dbReference type="ChEBI" id="CHEBI:133980"/>
        <dbReference type="ChEBI" id="CHEBI:139511"/>
    </reaction>
</comment>
<dbReference type="GO" id="GO:0016491">
    <property type="term" value="F:oxidoreductase activity"/>
    <property type="evidence" value="ECO:0007669"/>
    <property type="project" value="InterPro"/>
</dbReference>
<dbReference type="eggNOG" id="COG4405">
    <property type="taxonomic scope" value="Bacteria"/>
</dbReference>